<comment type="catalytic activity">
    <reaction evidence="4">
        <text>a monoacylglycerol + H2O = glycerol + a fatty acid + H(+)</text>
        <dbReference type="Rhea" id="RHEA:15245"/>
        <dbReference type="ChEBI" id="CHEBI:15377"/>
        <dbReference type="ChEBI" id="CHEBI:15378"/>
        <dbReference type="ChEBI" id="CHEBI:17408"/>
        <dbReference type="ChEBI" id="CHEBI:17754"/>
        <dbReference type="ChEBI" id="CHEBI:28868"/>
    </reaction>
</comment>
<gene>
    <name evidence="7" type="ORF">JAAARDRAFT_123024</name>
</gene>
<evidence type="ECO:0000256" key="1">
    <source>
        <dbReference type="ARBA" id="ARBA00023157"/>
    </source>
</evidence>
<reference evidence="8" key="1">
    <citation type="journal article" date="2014" name="Proc. Natl. Acad. Sci. U.S.A.">
        <title>Extensive sampling of basidiomycete genomes demonstrates inadequacy of the white-rot/brown-rot paradigm for wood decay fungi.</title>
        <authorList>
            <person name="Riley R."/>
            <person name="Salamov A.A."/>
            <person name="Brown D.W."/>
            <person name="Nagy L.G."/>
            <person name="Floudas D."/>
            <person name="Held B.W."/>
            <person name="Levasseur A."/>
            <person name="Lombard V."/>
            <person name="Morin E."/>
            <person name="Otillar R."/>
            <person name="Lindquist E.A."/>
            <person name="Sun H."/>
            <person name="LaButti K.M."/>
            <person name="Schmutz J."/>
            <person name="Jabbour D."/>
            <person name="Luo H."/>
            <person name="Baker S.E."/>
            <person name="Pisabarro A.G."/>
            <person name="Walton J.D."/>
            <person name="Blanchette R.A."/>
            <person name="Henrissat B."/>
            <person name="Martin F."/>
            <person name="Cullen D."/>
            <person name="Hibbett D.S."/>
            <person name="Grigoriev I.V."/>
        </authorList>
    </citation>
    <scope>NUCLEOTIDE SEQUENCE [LARGE SCALE GENOMIC DNA]</scope>
    <source>
        <strain evidence="8">MUCL 33604</strain>
    </source>
</reference>
<evidence type="ECO:0000256" key="4">
    <source>
        <dbReference type="ARBA" id="ARBA00048461"/>
    </source>
</evidence>
<dbReference type="InterPro" id="IPR002921">
    <property type="entry name" value="Fungal_lipase-type"/>
</dbReference>
<accession>A0A067Q4J9</accession>
<feature type="domain" description="Fungal lipase-type" evidence="6">
    <location>
        <begin position="125"/>
        <end position="242"/>
    </location>
</feature>
<proteinExistence type="inferred from homology"/>
<dbReference type="Proteomes" id="UP000027265">
    <property type="component" value="Unassembled WGS sequence"/>
</dbReference>
<organism evidence="7 8">
    <name type="scientific">Jaapia argillacea MUCL 33604</name>
    <dbReference type="NCBI Taxonomy" id="933084"/>
    <lineage>
        <taxon>Eukaryota</taxon>
        <taxon>Fungi</taxon>
        <taxon>Dikarya</taxon>
        <taxon>Basidiomycota</taxon>
        <taxon>Agaricomycotina</taxon>
        <taxon>Agaricomycetes</taxon>
        <taxon>Agaricomycetidae</taxon>
        <taxon>Jaapiales</taxon>
        <taxon>Jaapiaceae</taxon>
        <taxon>Jaapia</taxon>
    </lineage>
</organism>
<dbReference type="EMBL" id="KL197712">
    <property type="protein sequence ID" value="KDQ61914.1"/>
    <property type="molecule type" value="Genomic_DNA"/>
</dbReference>
<feature type="signal peptide" evidence="5">
    <location>
        <begin position="1"/>
        <end position="19"/>
    </location>
</feature>
<dbReference type="CDD" id="cd00519">
    <property type="entry name" value="Lipase_3"/>
    <property type="match status" value="1"/>
</dbReference>
<keyword evidence="8" id="KW-1185">Reference proteome</keyword>
<dbReference type="PANTHER" id="PTHR45856">
    <property type="entry name" value="ALPHA/BETA-HYDROLASES SUPERFAMILY PROTEIN"/>
    <property type="match status" value="1"/>
</dbReference>
<dbReference type="PANTHER" id="PTHR45856:SF25">
    <property type="entry name" value="FUNGAL LIPASE-LIKE DOMAIN-CONTAINING PROTEIN"/>
    <property type="match status" value="1"/>
</dbReference>
<dbReference type="Gene3D" id="3.40.50.1820">
    <property type="entry name" value="alpha/beta hydrolase"/>
    <property type="match status" value="1"/>
</dbReference>
<dbReference type="SUPFAM" id="SSF53474">
    <property type="entry name" value="alpha/beta-Hydrolases"/>
    <property type="match status" value="1"/>
</dbReference>
<keyword evidence="5" id="KW-0732">Signal</keyword>
<evidence type="ECO:0000256" key="3">
    <source>
        <dbReference type="ARBA" id="ARBA00047591"/>
    </source>
</evidence>
<comment type="similarity">
    <text evidence="2">Belongs to the AB hydrolase superfamily. Lipase family. Class 3 subfamily.</text>
</comment>
<dbReference type="HOGENOM" id="CLU_032957_9_1_1"/>
<name>A0A067Q4J9_9AGAM</name>
<keyword evidence="1" id="KW-1015">Disulfide bond</keyword>
<evidence type="ECO:0000256" key="5">
    <source>
        <dbReference type="SAM" id="SignalP"/>
    </source>
</evidence>
<dbReference type="InParanoid" id="A0A067Q4J9"/>
<evidence type="ECO:0000259" key="6">
    <source>
        <dbReference type="Pfam" id="PF01764"/>
    </source>
</evidence>
<protein>
    <recommendedName>
        <fullName evidence="6">Fungal lipase-type domain-containing protein</fullName>
    </recommendedName>
</protein>
<dbReference type="InterPro" id="IPR029058">
    <property type="entry name" value="AB_hydrolase_fold"/>
</dbReference>
<dbReference type="InterPro" id="IPR051218">
    <property type="entry name" value="Sec_MonoDiacylglyc_Lipase"/>
</dbReference>
<dbReference type="GO" id="GO:0006629">
    <property type="term" value="P:lipid metabolic process"/>
    <property type="evidence" value="ECO:0007669"/>
    <property type="project" value="InterPro"/>
</dbReference>
<evidence type="ECO:0000256" key="2">
    <source>
        <dbReference type="ARBA" id="ARBA00043996"/>
    </source>
</evidence>
<dbReference type="AlphaFoldDB" id="A0A067Q4J9"/>
<sequence length="301" mass="31736">MISSRVLLALALGALSAQAIPSLKTRQSITTLSTNQIETYKPYTWYASTAYCAPANTLAWNCGTNCQANPTFKPIASGGDGDETQYWYVGYDPTLKTIIVAHQGTDTSELLADLTDGDIVYSSLDPTLFPGVPSSVEAHDGFQGTQSRSAAGVLAGVQSGISKYGATQVTVVGHSLGAAIALLDSIYLPLHLPSNIGVKFIGYGLPRVGNQAFANYVDANAAKVPVTHINNMEDPIPICPGMFLGYVHPSGEIHIQDSGSWDACPGQDNGSDLCIVGDVPYIWDGDESNHDGPYDGVTMGC</sequence>
<comment type="catalytic activity">
    <reaction evidence="3">
        <text>a diacylglycerol + H2O = a monoacylglycerol + a fatty acid + H(+)</text>
        <dbReference type="Rhea" id="RHEA:32731"/>
        <dbReference type="ChEBI" id="CHEBI:15377"/>
        <dbReference type="ChEBI" id="CHEBI:15378"/>
        <dbReference type="ChEBI" id="CHEBI:17408"/>
        <dbReference type="ChEBI" id="CHEBI:18035"/>
        <dbReference type="ChEBI" id="CHEBI:28868"/>
    </reaction>
</comment>
<evidence type="ECO:0000313" key="8">
    <source>
        <dbReference type="Proteomes" id="UP000027265"/>
    </source>
</evidence>
<feature type="chain" id="PRO_5001643712" description="Fungal lipase-type domain-containing protein" evidence="5">
    <location>
        <begin position="20"/>
        <end position="301"/>
    </location>
</feature>
<dbReference type="Pfam" id="PF01764">
    <property type="entry name" value="Lipase_3"/>
    <property type="match status" value="1"/>
</dbReference>
<dbReference type="OrthoDB" id="426718at2759"/>
<evidence type="ECO:0000313" key="7">
    <source>
        <dbReference type="EMBL" id="KDQ61914.1"/>
    </source>
</evidence>